<dbReference type="RefSeq" id="WP_115880090.1">
    <property type="nucleotide sequence ID" value="NZ_QTTQ01000010.1"/>
</dbReference>
<name>A0A3D9RZV4_9FLAO</name>
<evidence type="ECO:0000313" key="2">
    <source>
        <dbReference type="Proteomes" id="UP000256429"/>
    </source>
</evidence>
<keyword evidence="2" id="KW-1185">Reference proteome</keyword>
<dbReference type="EMBL" id="QTTQ01000010">
    <property type="protein sequence ID" value="REE82165.1"/>
    <property type="molecule type" value="Genomic_DNA"/>
</dbReference>
<comment type="caution">
    <text evidence="1">The sequence shown here is derived from an EMBL/GenBank/DDBJ whole genome shotgun (WGS) entry which is preliminary data.</text>
</comment>
<dbReference type="Proteomes" id="UP000256429">
    <property type="component" value="Unassembled WGS sequence"/>
</dbReference>
<proteinExistence type="predicted"/>
<evidence type="ECO:0000313" key="1">
    <source>
        <dbReference type="EMBL" id="REE82165.1"/>
    </source>
</evidence>
<organism evidence="1 2">
    <name type="scientific">Lutibacter oceani</name>
    <dbReference type="NCBI Taxonomy" id="1853311"/>
    <lineage>
        <taxon>Bacteria</taxon>
        <taxon>Pseudomonadati</taxon>
        <taxon>Bacteroidota</taxon>
        <taxon>Flavobacteriia</taxon>
        <taxon>Flavobacteriales</taxon>
        <taxon>Flavobacteriaceae</taxon>
        <taxon>Lutibacter</taxon>
    </lineage>
</organism>
<dbReference type="OrthoDB" id="1430532at2"/>
<accession>A0A3D9RZV4</accession>
<protein>
    <submittedName>
        <fullName evidence="1">Uncharacterized protein</fullName>
    </submittedName>
</protein>
<dbReference type="Pfam" id="PF21857">
    <property type="entry name" value="DUF6913"/>
    <property type="match status" value="1"/>
</dbReference>
<reference evidence="1 2" key="1">
    <citation type="submission" date="2018-08" db="EMBL/GenBank/DDBJ databases">
        <title>Genomic Encyclopedia of Type Strains, Phase III (KMG-III): the genomes of soil and plant-associated and newly described type strains.</title>
        <authorList>
            <person name="Whitman W."/>
        </authorList>
    </citation>
    <scope>NUCLEOTIDE SEQUENCE [LARGE SCALE GENOMIC DNA]</scope>
    <source>
        <strain evidence="1 2">325-5</strain>
    </source>
</reference>
<gene>
    <name evidence="1" type="ORF">BX611_1711</name>
</gene>
<dbReference type="AlphaFoldDB" id="A0A3D9RZV4"/>
<dbReference type="InterPro" id="IPR054207">
    <property type="entry name" value="DUF6913"/>
</dbReference>
<sequence>MIFTGIKRKSNQIFFNKKIKEFVDNSNKSTSEKVKNILVLLDNISDKEIILENLKNNFGNTLHNIELVVFQSKVKKETIDKNIFTPKDFGWFGKIKSQALKSILTKKYDLLINYSKIDNLYNNLLILHCKEAFRVGFAIFDNRLYDLIIDCESENISLFNIELKKYLVILNKI</sequence>